<keyword evidence="6" id="KW-1185">Reference proteome</keyword>
<dbReference type="InterPro" id="IPR001063">
    <property type="entry name" value="Ribosomal_uL22"/>
</dbReference>
<evidence type="ECO:0000256" key="4">
    <source>
        <dbReference type="RuleBase" id="RU004005"/>
    </source>
</evidence>
<evidence type="ECO:0000313" key="5">
    <source>
        <dbReference type="EMBL" id="RPA95865.1"/>
    </source>
</evidence>
<dbReference type="OrthoDB" id="416470at2759"/>
<dbReference type="GO" id="GO:0003735">
    <property type="term" value="F:structural constituent of ribosome"/>
    <property type="evidence" value="ECO:0007669"/>
    <property type="project" value="InterPro"/>
</dbReference>
<reference evidence="5 6" key="1">
    <citation type="journal article" date="2018" name="Nat. Ecol. Evol.">
        <title>Pezizomycetes genomes reveal the molecular basis of ectomycorrhizal truffle lifestyle.</title>
        <authorList>
            <person name="Murat C."/>
            <person name="Payen T."/>
            <person name="Noel B."/>
            <person name="Kuo A."/>
            <person name="Morin E."/>
            <person name="Chen J."/>
            <person name="Kohler A."/>
            <person name="Krizsan K."/>
            <person name="Balestrini R."/>
            <person name="Da Silva C."/>
            <person name="Montanini B."/>
            <person name="Hainaut M."/>
            <person name="Levati E."/>
            <person name="Barry K.W."/>
            <person name="Belfiori B."/>
            <person name="Cichocki N."/>
            <person name="Clum A."/>
            <person name="Dockter R.B."/>
            <person name="Fauchery L."/>
            <person name="Guy J."/>
            <person name="Iotti M."/>
            <person name="Le Tacon F."/>
            <person name="Lindquist E.A."/>
            <person name="Lipzen A."/>
            <person name="Malagnac F."/>
            <person name="Mello A."/>
            <person name="Molinier V."/>
            <person name="Miyauchi S."/>
            <person name="Poulain J."/>
            <person name="Riccioni C."/>
            <person name="Rubini A."/>
            <person name="Sitrit Y."/>
            <person name="Splivallo R."/>
            <person name="Traeger S."/>
            <person name="Wang M."/>
            <person name="Zifcakova L."/>
            <person name="Wipf D."/>
            <person name="Zambonelli A."/>
            <person name="Paolocci F."/>
            <person name="Nowrousian M."/>
            <person name="Ottonello S."/>
            <person name="Baldrian P."/>
            <person name="Spatafora J.W."/>
            <person name="Henrissat B."/>
            <person name="Nagy L.G."/>
            <person name="Aury J.M."/>
            <person name="Wincker P."/>
            <person name="Grigoriev I.V."/>
            <person name="Bonfante P."/>
            <person name="Martin F.M."/>
        </authorList>
    </citation>
    <scope>NUCLEOTIDE SEQUENCE [LARGE SCALE GENOMIC DNA]</scope>
    <source>
        <strain evidence="5 6">120613-1</strain>
    </source>
</reference>
<evidence type="ECO:0000313" key="6">
    <source>
        <dbReference type="Proteomes" id="UP000276215"/>
    </source>
</evidence>
<evidence type="ECO:0000256" key="3">
    <source>
        <dbReference type="ARBA" id="ARBA00023274"/>
    </source>
</evidence>
<evidence type="ECO:0000256" key="1">
    <source>
        <dbReference type="ARBA" id="ARBA00009451"/>
    </source>
</evidence>
<dbReference type="STRING" id="1336337.A0A3N4JC90"/>
<sequence>MSTITATRWLLLRPKITHLPPSTITSQSRNINWFGWGKKDEEALSKPPVTSISELLKQSPKTKAAAGTYNNQRGGLAESSIFGNESTEVAATESDMSAFSTIHIRDPNREHWAWPKRAAAREVRRRGRLTKKEMLLQTEKEHLAKSHMFKTSVKKLAPIARQIQGKRIEDAIIQMRFSAKKAARDVLGHLYAARNESVVRKRMDPQQTYIEQAWVGRGTYGRDQNHRARGRIDMLRLPYTSITVILKEQVTRDRIAKEKEEKRLRKKPWEQLPSRPLVGQTQYYRW</sequence>
<dbReference type="CDD" id="cd00336">
    <property type="entry name" value="Ribosomal_L22"/>
    <property type="match status" value="1"/>
</dbReference>
<keyword evidence="3 4" id="KW-0687">Ribonucleoprotein</keyword>
<keyword evidence="2 4" id="KW-0689">Ribosomal protein</keyword>
<dbReference type="PANTHER" id="PTHR13501:SF10">
    <property type="entry name" value="LARGE RIBOSOMAL SUBUNIT PROTEIN UL22M"/>
    <property type="match status" value="1"/>
</dbReference>
<dbReference type="AlphaFoldDB" id="A0A3N4JC90"/>
<name>A0A3N4JC90_9PEZI</name>
<dbReference type="Gene3D" id="3.90.470.10">
    <property type="entry name" value="Ribosomal protein L22/L17"/>
    <property type="match status" value="1"/>
</dbReference>
<dbReference type="EMBL" id="ML120420">
    <property type="protein sequence ID" value="RPA95865.1"/>
    <property type="molecule type" value="Genomic_DNA"/>
</dbReference>
<evidence type="ECO:0000256" key="2">
    <source>
        <dbReference type="ARBA" id="ARBA00022980"/>
    </source>
</evidence>
<organism evidence="5 6">
    <name type="scientific">Choiromyces venosus 120613-1</name>
    <dbReference type="NCBI Taxonomy" id="1336337"/>
    <lineage>
        <taxon>Eukaryota</taxon>
        <taxon>Fungi</taxon>
        <taxon>Dikarya</taxon>
        <taxon>Ascomycota</taxon>
        <taxon>Pezizomycotina</taxon>
        <taxon>Pezizomycetes</taxon>
        <taxon>Pezizales</taxon>
        <taxon>Tuberaceae</taxon>
        <taxon>Choiromyces</taxon>
    </lineage>
</organism>
<accession>A0A3N4JC90</accession>
<protein>
    <submittedName>
        <fullName evidence="5">Ribosomal protein L22</fullName>
    </submittedName>
</protein>
<dbReference type="InterPro" id="IPR036394">
    <property type="entry name" value="Ribosomal_uL22_sf"/>
</dbReference>
<dbReference type="InterPro" id="IPR047867">
    <property type="entry name" value="Ribosomal_uL22_bac/org-type"/>
</dbReference>
<gene>
    <name evidence="5" type="ORF">L873DRAFT_1773811</name>
</gene>
<dbReference type="PANTHER" id="PTHR13501">
    <property type="entry name" value="CHLOROPLAST 50S RIBOSOMAL PROTEIN L22-RELATED"/>
    <property type="match status" value="1"/>
</dbReference>
<dbReference type="Pfam" id="PF00237">
    <property type="entry name" value="Ribosomal_L22"/>
    <property type="match status" value="1"/>
</dbReference>
<dbReference type="Proteomes" id="UP000276215">
    <property type="component" value="Unassembled WGS sequence"/>
</dbReference>
<dbReference type="GO" id="GO:0006412">
    <property type="term" value="P:translation"/>
    <property type="evidence" value="ECO:0007669"/>
    <property type="project" value="InterPro"/>
</dbReference>
<dbReference type="GO" id="GO:0015934">
    <property type="term" value="C:large ribosomal subunit"/>
    <property type="evidence" value="ECO:0007669"/>
    <property type="project" value="InterPro"/>
</dbReference>
<comment type="similarity">
    <text evidence="1 4">Belongs to the universal ribosomal protein uL22 family.</text>
</comment>
<dbReference type="SUPFAM" id="SSF54843">
    <property type="entry name" value="Ribosomal protein L22"/>
    <property type="match status" value="1"/>
</dbReference>
<proteinExistence type="inferred from homology"/>